<organism evidence="4 5">
    <name type="scientific">Pseudonocardia ailaonensis</name>
    <dbReference type="NCBI Taxonomy" id="367279"/>
    <lineage>
        <taxon>Bacteria</taxon>
        <taxon>Bacillati</taxon>
        <taxon>Actinomycetota</taxon>
        <taxon>Actinomycetes</taxon>
        <taxon>Pseudonocardiales</taxon>
        <taxon>Pseudonocardiaceae</taxon>
        <taxon>Pseudonocardia</taxon>
    </lineage>
</organism>
<dbReference type="InterPro" id="IPR000387">
    <property type="entry name" value="Tyr_Pase_dom"/>
</dbReference>
<sequence>MFRPSRSSQRAPPRGCSAAHDSTARSPEQGSLDRVSISLPPELRAPANLRDLGGLRTASGRQVRPEELLRSDAPRPGDLSPVTPRTVVDLRTAAETKGAPHPLAGVARVFEVPLGAELQPGAVAAMAEHTLSSAYRLLVANAAAELSGIVRIVAREPGPVLVHCAAGKDRTGIVIALLLRLVDVPRATVVADYLRTNDNLDGLWARLEAAGTHRRADVRGLGGVDPEALEEALDTMESHPGGIRGYVLDHGVDPEDLDLLQRRLLA</sequence>
<evidence type="ECO:0000313" key="4">
    <source>
        <dbReference type="EMBL" id="GAA1856809.1"/>
    </source>
</evidence>
<accession>A0ABN2N915</accession>
<comment type="similarity">
    <text evidence="1">Belongs to the protein-tyrosine phosphatase family.</text>
</comment>
<dbReference type="PANTHER" id="PTHR31126:SF1">
    <property type="entry name" value="TYROSINE SPECIFIC PROTEIN PHOSPHATASES DOMAIN-CONTAINING PROTEIN"/>
    <property type="match status" value="1"/>
</dbReference>
<gene>
    <name evidence="4" type="ORF">GCM10009836_41350</name>
</gene>
<dbReference type="Proteomes" id="UP001500449">
    <property type="component" value="Unassembled WGS sequence"/>
</dbReference>
<comment type="caution">
    <text evidence="4">The sequence shown here is derived from an EMBL/GenBank/DDBJ whole genome shotgun (WGS) entry which is preliminary data.</text>
</comment>
<dbReference type="PANTHER" id="PTHR31126">
    <property type="entry name" value="TYROSINE-PROTEIN PHOSPHATASE"/>
    <property type="match status" value="1"/>
</dbReference>
<protein>
    <submittedName>
        <fullName evidence="4">Tyrosine-protein phosphatase</fullName>
    </submittedName>
</protein>
<dbReference type="SUPFAM" id="SSF52799">
    <property type="entry name" value="(Phosphotyrosine protein) phosphatases II"/>
    <property type="match status" value="1"/>
</dbReference>
<feature type="region of interest" description="Disordered" evidence="2">
    <location>
        <begin position="1"/>
        <end position="84"/>
    </location>
</feature>
<reference evidence="4 5" key="1">
    <citation type="journal article" date="2019" name="Int. J. Syst. Evol. Microbiol.">
        <title>The Global Catalogue of Microorganisms (GCM) 10K type strain sequencing project: providing services to taxonomists for standard genome sequencing and annotation.</title>
        <authorList>
            <consortium name="The Broad Institute Genomics Platform"/>
            <consortium name="The Broad Institute Genome Sequencing Center for Infectious Disease"/>
            <person name="Wu L."/>
            <person name="Ma J."/>
        </authorList>
    </citation>
    <scope>NUCLEOTIDE SEQUENCE [LARGE SCALE GENOMIC DNA]</scope>
    <source>
        <strain evidence="4 5">JCM 16009</strain>
    </source>
</reference>
<dbReference type="InterPro" id="IPR026893">
    <property type="entry name" value="Tyr/Ser_Pase_IphP-type"/>
</dbReference>
<dbReference type="PROSITE" id="PS50056">
    <property type="entry name" value="TYR_PHOSPHATASE_2"/>
    <property type="match status" value="1"/>
</dbReference>
<feature type="domain" description="Tyrosine specific protein phosphatases" evidence="3">
    <location>
        <begin position="144"/>
        <end position="179"/>
    </location>
</feature>
<evidence type="ECO:0000259" key="3">
    <source>
        <dbReference type="PROSITE" id="PS50056"/>
    </source>
</evidence>
<evidence type="ECO:0000256" key="2">
    <source>
        <dbReference type="SAM" id="MobiDB-lite"/>
    </source>
</evidence>
<evidence type="ECO:0000256" key="1">
    <source>
        <dbReference type="ARBA" id="ARBA00009580"/>
    </source>
</evidence>
<proteinExistence type="inferred from homology"/>
<dbReference type="PROSITE" id="PS00383">
    <property type="entry name" value="TYR_PHOSPHATASE_1"/>
    <property type="match status" value="1"/>
</dbReference>
<dbReference type="Gene3D" id="3.90.190.10">
    <property type="entry name" value="Protein tyrosine phosphatase superfamily"/>
    <property type="match status" value="1"/>
</dbReference>
<keyword evidence="5" id="KW-1185">Reference proteome</keyword>
<feature type="compositionally biased region" description="Low complexity" evidence="2">
    <location>
        <begin position="1"/>
        <end position="14"/>
    </location>
</feature>
<dbReference type="InterPro" id="IPR029021">
    <property type="entry name" value="Prot-tyrosine_phosphatase-like"/>
</dbReference>
<dbReference type="InterPro" id="IPR016130">
    <property type="entry name" value="Tyr_Pase_AS"/>
</dbReference>
<dbReference type="EMBL" id="BAAAQK010000012">
    <property type="protein sequence ID" value="GAA1856809.1"/>
    <property type="molecule type" value="Genomic_DNA"/>
</dbReference>
<name>A0ABN2N915_9PSEU</name>
<dbReference type="Pfam" id="PF13350">
    <property type="entry name" value="Y_phosphatase3"/>
    <property type="match status" value="1"/>
</dbReference>
<evidence type="ECO:0000313" key="5">
    <source>
        <dbReference type="Proteomes" id="UP001500449"/>
    </source>
</evidence>
<feature type="compositionally biased region" description="Basic and acidic residues" evidence="2">
    <location>
        <begin position="63"/>
        <end position="75"/>
    </location>
</feature>